<proteinExistence type="predicted"/>
<gene>
    <name evidence="1" type="ORF">CGOC_LOCUS1601</name>
</gene>
<keyword evidence="2" id="KW-1185">Reference proteome</keyword>
<dbReference type="EMBL" id="UYRV01003117">
    <property type="protein sequence ID" value="VDK49790.1"/>
    <property type="molecule type" value="Genomic_DNA"/>
</dbReference>
<reference evidence="1 2" key="1">
    <citation type="submission" date="2018-11" db="EMBL/GenBank/DDBJ databases">
        <authorList>
            <consortium name="Pathogen Informatics"/>
        </authorList>
    </citation>
    <scope>NUCLEOTIDE SEQUENCE [LARGE SCALE GENOMIC DNA]</scope>
</reference>
<name>A0A3P6R305_CYLGO</name>
<dbReference type="AlphaFoldDB" id="A0A3P6R305"/>
<dbReference type="Proteomes" id="UP000271889">
    <property type="component" value="Unassembled WGS sequence"/>
</dbReference>
<accession>A0A3P6R305</accession>
<organism evidence="1 2">
    <name type="scientific">Cylicostephanus goldi</name>
    <name type="common">Nematode worm</name>
    <dbReference type="NCBI Taxonomy" id="71465"/>
    <lineage>
        <taxon>Eukaryota</taxon>
        <taxon>Metazoa</taxon>
        <taxon>Ecdysozoa</taxon>
        <taxon>Nematoda</taxon>
        <taxon>Chromadorea</taxon>
        <taxon>Rhabditida</taxon>
        <taxon>Rhabditina</taxon>
        <taxon>Rhabditomorpha</taxon>
        <taxon>Strongyloidea</taxon>
        <taxon>Strongylidae</taxon>
        <taxon>Cylicostephanus</taxon>
    </lineage>
</organism>
<evidence type="ECO:0000313" key="1">
    <source>
        <dbReference type="EMBL" id="VDK49790.1"/>
    </source>
</evidence>
<protein>
    <submittedName>
        <fullName evidence="1">Uncharacterized protein</fullName>
    </submittedName>
</protein>
<sequence length="97" mass="11185">MKIIRIKCKEEQKGRTEKALWSPRKEVSSGIFTINEAEAKVPVVNTSTEPLILHKEEEVSTWGTNKWYESMLDSGAMMLDSGWWNAQERDKQSVLQD</sequence>
<evidence type="ECO:0000313" key="2">
    <source>
        <dbReference type="Proteomes" id="UP000271889"/>
    </source>
</evidence>